<keyword evidence="2" id="KW-1185">Reference proteome</keyword>
<reference evidence="1 2" key="1">
    <citation type="submission" date="2019-02" db="EMBL/GenBank/DDBJ databases">
        <title>Deep-cultivation of Planctomycetes and their phenomic and genomic characterization uncovers novel biology.</title>
        <authorList>
            <person name="Wiegand S."/>
            <person name="Jogler M."/>
            <person name="Boedeker C."/>
            <person name="Pinto D."/>
            <person name="Vollmers J."/>
            <person name="Rivas-Marin E."/>
            <person name="Kohn T."/>
            <person name="Peeters S.H."/>
            <person name="Heuer A."/>
            <person name="Rast P."/>
            <person name="Oberbeckmann S."/>
            <person name="Bunk B."/>
            <person name="Jeske O."/>
            <person name="Meyerdierks A."/>
            <person name="Storesund J.E."/>
            <person name="Kallscheuer N."/>
            <person name="Luecker S."/>
            <person name="Lage O.M."/>
            <person name="Pohl T."/>
            <person name="Merkel B.J."/>
            <person name="Hornburger P."/>
            <person name="Mueller R.-W."/>
            <person name="Bruemmer F."/>
            <person name="Labrenz M."/>
            <person name="Spormann A.M."/>
            <person name="Op den Camp H."/>
            <person name="Overmann J."/>
            <person name="Amann R."/>
            <person name="Jetten M.S.M."/>
            <person name="Mascher T."/>
            <person name="Medema M.H."/>
            <person name="Devos D.P."/>
            <person name="Kaster A.-K."/>
            <person name="Ovreas L."/>
            <person name="Rohde M."/>
            <person name="Galperin M.Y."/>
            <person name="Jogler C."/>
        </authorList>
    </citation>
    <scope>NUCLEOTIDE SEQUENCE [LARGE SCALE GENOMIC DNA]</scope>
    <source>
        <strain evidence="1 2">Mal4</strain>
    </source>
</reference>
<organism evidence="1 2">
    <name type="scientific">Maioricimonas rarisocia</name>
    <dbReference type="NCBI Taxonomy" id="2528026"/>
    <lineage>
        <taxon>Bacteria</taxon>
        <taxon>Pseudomonadati</taxon>
        <taxon>Planctomycetota</taxon>
        <taxon>Planctomycetia</taxon>
        <taxon>Planctomycetales</taxon>
        <taxon>Planctomycetaceae</taxon>
        <taxon>Maioricimonas</taxon>
    </lineage>
</organism>
<gene>
    <name evidence="1" type="ORF">Mal4_09500</name>
</gene>
<dbReference type="AlphaFoldDB" id="A0A517Z2G5"/>
<proteinExistence type="predicted"/>
<evidence type="ECO:0000313" key="1">
    <source>
        <dbReference type="EMBL" id="QDU36662.1"/>
    </source>
</evidence>
<dbReference type="Proteomes" id="UP000320496">
    <property type="component" value="Chromosome"/>
</dbReference>
<dbReference type="KEGG" id="mri:Mal4_09500"/>
<sequence length="204" mass="22250">MAPGARSQVGQTFLSAFRSLTVAARVPRSGLAFVVECGSLTSQAAPLKSRVLGASLRSDQQPPMCQGPESRVPRLCEPCADSHAGGGARTVCDGRTSCGMSHTSSCGCATLERRRSLQVFWWGRHSCLPVHLLALRAGMTVGAGIPQPRVARRAVGGCRRRRRTDHPLIKTSERALVRHDHQFSRQAITTRRIVNRLRHIPLRS</sequence>
<evidence type="ECO:0000313" key="2">
    <source>
        <dbReference type="Proteomes" id="UP000320496"/>
    </source>
</evidence>
<dbReference type="EMBL" id="CP036275">
    <property type="protein sequence ID" value="QDU36662.1"/>
    <property type="molecule type" value="Genomic_DNA"/>
</dbReference>
<accession>A0A517Z2G5</accession>
<protein>
    <submittedName>
        <fullName evidence="1">Uncharacterized protein</fullName>
    </submittedName>
</protein>
<name>A0A517Z2G5_9PLAN</name>